<feature type="region of interest" description="Disordered" evidence="1">
    <location>
        <begin position="1"/>
        <end position="20"/>
    </location>
</feature>
<proteinExistence type="predicted"/>
<evidence type="ECO:0000313" key="2">
    <source>
        <dbReference type="EMBL" id="OLP77573.1"/>
    </source>
</evidence>
<dbReference type="Proteomes" id="UP000186817">
    <property type="component" value="Unassembled WGS sequence"/>
</dbReference>
<dbReference type="OrthoDB" id="10358611at2759"/>
<reference evidence="2 3" key="1">
    <citation type="submission" date="2016-02" db="EMBL/GenBank/DDBJ databases">
        <title>Genome analysis of coral dinoflagellate symbionts highlights evolutionary adaptations to a symbiotic lifestyle.</title>
        <authorList>
            <person name="Aranda M."/>
            <person name="Li Y."/>
            <person name="Liew Y.J."/>
            <person name="Baumgarten S."/>
            <person name="Simakov O."/>
            <person name="Wilson M."/>
            <person name="Piel J."/>
            <person name="Ashoor H."/>
            <person name="Bougouffa S."/>
            <person name="Bajic V.B."/>
            <person name="Ryu T."/>
            <person name="Ravasi T."/>
            <person name="Bayer T."/>
            <person name="Micklem G."/>
            <person name="Kim H."/>
            <person name="Bhak J."/>
            <person name="Lajeunesse T.C."/>
            <person name="Voolstra C.R."/>
        </authorList>
    </citation>
    <scope>NUCLEOTIDE SEQUENCE [LARGE SCALE GENOMIC DNA]</scope>
    <source>
        <strain evidence="2 3">CCMP2467</strain>
    </source>
</reference>
<accession>A0A1Q9C3S3</accession>
<protein>
    <submittedName>
        <fullName evidence="2">Uncharacterized protein</fullName>
    </submittedName>
</protein>
<sequence>MWAQVTECASDRERVGASDGATELVESRGAMSCAVGDATKKLQEMMQHSEDGDRRVEAVVQKLMKKETNERSLSPTLQGRAPGLSVCVVAWRQATQVYG</sequence>
<gene>
    <name evidence="2" type="ORF">AK812_SmicGene42355</name>
</gene>
<keyword evidence="3" id="KW-1185">Reference proteome</keyword>
<evidence type="ECO:0000313" key="3">
    <source>
        <dbReference type="Proteomes" id="UP000186817"/>
    </source>
</evidence>
<comment type="caution">
    <text evidence="2">The sequence shown here is derived from an EMBL/GenBank/DDBJ whole genome shotgun (WGS) entry which is preliminary data.</text>
</comment>
<name>A0A1Q9C3S3_SYMMI</name>
<dbReference type="AlphaFoldDB" id="A0A1Q9C3S3"/>
<evidence type="ECO:0000256" key="1">
    <source>
        <dbReference type="SAM" id="MobiDB-lite"/>
    </source>
</evidence>
<dbReference type="EMBL" id="LSRX01001742">
    <property type="protein sequence ID" value="OLP77573.1"/>
    <property type="molecule type" value="Genomic_DNA"/>
</dbReference>
<organism evidence="2 3">
    <name type="scientific">Symbiodinium microadriaticum</name>
    <name type="common">Dinoflagellate</name>
    <name type="synonym">Zooxanthella microadriatica</name>
    <dbReference type="NCBI Taxonomy" id="2951"/>
    <lineage>
        <taxon>Eukaryota</taxon>
        <taxon>Sar</taxon>
        <taxon>Alveolata</taxon>
        <taxon>Dinophyceae</taxon>
        <taxon>Suessiales</taxon>
        <taxon>Symbiodiniaceae</taxon>
        <taxon>Symbiodinium</taxon>
    </lineage>
</organism>